<proteinExistence type="inferred from homology"/>
<dbReference type="AlphaFoldDB" id="D1CBF2"/>
<dbReference type="InterPro" id="IPR022301">
    <property type="entry name" value="Integral_membrane_YjbE"/>
</dbReference>
<evidence type="ECO:0000256" key="6">
    <source>
        <dbReference type="SAM" id="MobiDB-lite"/>
    </source>
</evidence>
<evidence type="ECO:0000256" key="4">
    <source>
        <dbReference type="ARBA" id="ARBA00022989"/>
    </source>
</evidence>
<dbReference type="PANTHER" id="PTHR30238:SF4">
    <property type="entry name" value="SLL1022 PROTEIN"/>
    <property type="match status" value="1"/>
</dbReference>
<dbReference type="InterPro" id="IPR005496">
    <property type="entry name" value="Integral_membrane_TerC"/>
</dbReference>
<dbReference type="KEGG" id="ttr:Tter_1209"/>
<feature type="transmembrane region" description="Helical" evidence="7">
    <location>
        <begin position="163"/>
        <end position="181"/>
    </location>
</feature>
<evidence type="ECO:0000256" key="3">
    <source>
        <dbReference type="ARBA" id="ARBA00022692"/>
    </source>
</evidence>
<accession>D1CBF2</accession>
<keyword evidence="3 7" id="KW-0812">Transmembrane</keyword>
<feature type="transmembrane region" description="Helical" evidence="7">
    <location>
        <begin position="109"/>
        <end position="129"/>
    </location>
</feature>
<reference evidence="9" key="1">
    <citation type="journal article" date="2010" name="Stand. Genomic Sci.">
        <title>Complete genome sequence of 'Thermobaculum terrenum' type strain (YNP1).</title>
        <authorList>
            <person name="Kiss H."/>
            <person name="Cleland D."/>
            <person name="Lapidus A."/>
            <person name="Lucas S."/>
            <person name="Glavina Del Rio T."/>
            <person name="Nolan M."/>
            <person name="Tice H."/>
            <person name="Han C."/>
            <person name="Goodwin L."/>
            <person name="Pitluck S."/>
            <person name="Liolios K."/>
            <person name="Ivanova N."/>
            <person name="Mavromatis K."/>
            <person name="Ovchinnikova G."/>
            <person name="Pati A."/>
            <person name="Chen A."/>
            <person name="Palaniappan K."/>
            <person name="Land M."/>
            <person name="Hauser L."/>
            <person name="Chang Y."/>
            <person name="Jeffries C."/>
            <person name="Lu M."/>
            <person name="Brettin T."/>
            <person name="Detter J."/>
            <person name="Goker M."/>
            <person name="Tindall B."/>
            <person name="Beck B."/>
            <person name="McDermott T."/>
            <person name="Woyke T."/>
            <person name="Bristow J."/>
            <person name="Eisen J."/>
            <person name="Markowitz V."/>
            <person name="Hugenholtz P."/>
            <person name="Kyrpides N."/>
            <person name="Klenk H."/>
            <person name="Cheng J."/>
        </authorList>
    </citation>
    <scope>NUCLEOTIDE SEQUENCE [LARGE SCALE GENOMIC DNA]</scope>
    <source>
        <strain evidence="9">ATCC BAA-798 / YNP1</strain>
    </source>
</reference>
<dbReference type="RefSeq" id="WP_012875152.1">
    <property type="nucleotide sequence ID" value="NC_013525.1"/>
</dbReference>
<sequence>MDLLELLGRVLGIVVIDLVLSGDNAVVIGMAARKLHGKQRRRAIVLGGAAAIVLRMTFTALAAVLLNIRLLMAVGGAILVWIAFNLLSPESEGVGEVEAARGILDAMRIIILADLIMSLDNILAVGGVSHGHIGLLIFGLALSIPILMTGAGLVALLVDRFPWLVWLGAVILAYTAGQMIIEDPIVHDLLGGIPHISKLFPFAVILFVVLISISRGHIPTLYSHKSQQHDEEDPSPGKPPADSHVSVKH</sequence>
<evidence type="ECO:0000256" key="7">
    <source>
        <dbReference type="SAM" id="Phobius"/>
    </source>
</evidence>
<dbReference type="EMBL" id="CP001825">
    <property type="protein sequence ID" value="ACZ42117.1"/>
    <property type="molecule type" value="Genomic_DNA"/>
</dbReference>
<dbReference type="STRING" id="525904.Tter_1209"/>
<dbReference type="OrthoDB" id="5295733at2"/>
<feature type="transmembrane region" description="Helical" evidence="7">
    <location>
        <begin position="43"/>
        <end position="64"/>
    </location>
</feature>
<dbReference type="GO" id="GO:0016020">
    <property type="term" value="C:membrane"/>
    <property type="evidence" value="ECO:0007669"/>
    <property type="project" value="UniProtKB-SubCell"/>
</dbReference>
<feature type="transmembrane region" description="Helical" evidence="7">
    <location>
        <begin position="193"/>
        <end position="213"/>
    </location>
</feature>
<feature type="transmembrane region" description="Helical" evidence="7">
    <location>
        <begin position="70"/>
        <end position="88"/>
    </location>
</feature>
<evidence type="ECO:0000256" key="2">
    <source>
        <dbReference type="ARBA" id="ARBA00007511"/>
    </source>
</evidence>
<evidence type="ECO:0000313" key="9">
    <source>
        <dbReference type="Proteomes" id="UP000000323"/>
    </source>
</evidence>
<gene>
    <name evidence="8" type="ordered locus">Tter_1209</name>
</gene>
<feature type="region of interest" description="Disordered" evidence="6">
    <location>
        <begin position="224"/>
        <end position="249"/>
    </location>
</feature>
<dbReference type="HOGENOM" id="CLU_070543_0_1_0"/>
<organism evidence="8 9">
    <name type="scientific">Thermobaculum terrenum (strain ATCC BAA-798 / CCMEE 7001 / YNP1)</name>
    <dbReference type="NCBI Taxonomy" id="525904"/>
    <lineage>
        <taxon>Bacteria</taxon>
        <taxon>Bacillati</taxon>
        <taxon>Chloroflexota</taxon>
        <taxon>Chloroflexia</taxon>
        <taxon>Candidatus Thermobaculales</taxon>
        <taxon>Candidatus Thermobaculaceae</taxon>
        <taxon>Thermobaculum</taxon>
    </lineage>
</organism>
<comment type="subcellular location">
    <subcellularLocation>
        <location evidence="1">Membrane</location>
        <topology evidence="1">Multi-pass membrane protein</topology>
    </subcellularLocation>
</comment>
<keyword evidence="4 7" id="KW-1133">Transmembrane helix</keyword>
<comment type="similarity">
    <text evidence="2">Belongs to the TerC family.</text>
</comment>
<dbReference type="NCBIfam" id="TIGR03717">
    <property type="entry name" value="R_switched_YjbE"/>
    <property type="match status" value="1"/>
</dbReference>
<keyword evidence="9" id="KW-1185">Reference proteome</keyword>
<name>D1CBF2_THET1</name>
<keyword evidence="5 7" id="KW-0472">Membrane</keyword>
<protein>
    <submittedName>
        <fullName evidence="8">Integral membrane protein TerC</fullName>
    </submittedName>
</protein>
<feature type="transmembrane region" description="Helical" evidence="7">
    <location>
        <begin position="6"/>
        <end position="31"/>
    </location>
</feature>
<dbReference type="PANTHER" id="PTHR30238">
    <property type="entry name" value="MEMBRANE BOUND PREDICTED REDOX MODULATOR"/>
    <property type="match status" value="1"/>
</dbReference>
<dbReference type="Pfam" id="PF03741">
    <property type="entry name" value="TerC"/>
    <property type="match status" value="1"/>
</dbReference>
<evidence type="ECO:0000256" key="5">
    <source>
        <dbReference type="ARBA" id="ARBA00023136"/>
    </source>
</evidence>
<feature type="transmembrane region" description="Helical" evidence="7">
    <location>
        <begin position="135"/>
        <end position="156"/>
    </location>
</feature>
<evidence type="ECO:0000256" key="1">
    <source>
        <dbReference type="ARBA" id="ARBA00004141"/>
    </source>
</evidence>
<evidence type="ECO:0000313" key="8">
    <source>
        <dbReference type="EMBL" id="ACZ42117.1"/>
    </source>
</evidence>
<dbReference type="Proteomes" id="UP000000323">
    <property type="component" value="Chromosome 1"/>
</dbReference>
<dbReference type="eggNOG" id="COG0861">
    <property type="taxonomic scope" value="Bacteria"/>
</dbReference>